<evidence type="ECO:0000313" key="4">
    <source>
        <dbReference type="Proteomes" id="UP000325415"/>
    </source>
</evidence>
<accession>A0A5N6S8B8</accession>
<evidence type="ECO:0008006" key="5">
    <source>
        <dbReference type="Google" id="ProtNLM"/>
    </source>
</evidence>
<dbReference type="Proteomes" id="UP000325415">
    <property type="component" value="Unassembled WGS sequence"/>
</dbReference>
<keyword evidence="2" id="KW-0812">Transmembrane</keyword>
<feature type="compositionally biased region" description="Pro residues" evidence="1">
    <location>
        <begin position="53"/>
        <end position="62"/>
    </location>
</feature>
<dbReference type="GeneID" id="78696684"/>
<feature type="compositionally biased region" description="Polar residues" evidence="1">
    <location>
        <begin position="1"/>
        <end position="14"/>
    </location>
</feature>
<feature type="compositionally biased region" description="Gly residues" evidence="1">
    <location>
        <begin position="234"/>
        <end position="251"/>
    </location>
</feature>
<dbReference type="RefSeq" id="WP_152580381.1">
    <property type="nucleotide sequence ID" value="NZ_JAKVIV010000003.1"/>
</dbReference>
<reference evidence="3 4" key="1">
    <citation type="submission" date="2018-04" db="EMBL/GenBank/DDBJ databases">
        <authorList>
            <person name="Eckel V.P."/>
            <person name="Vogel R.F."/>
        </authorList>
    </citation>
    <scope>NUCLEOTIDE SEQUENCE [LARGE SCALE GENOMIC DNA]</scope>
    <source>
        <strain evidence="4">TMW 2.1764</strain>
    </source>
</reference>
<evidence type="ECO:0000256" key="1">
    <source>
        <dbReference type="SAM" id="MobiDB-lite"/>
    </source>
</evidence>
<sequence length="264" mass="26920">MTNPNPQPQSGNNIQPNQGKPQYQQPQQSLPQQPQPQPQQGQARGPYIQQPNQPQPNQPQPQPIQSQPRPAYNPNTARILSTPPSSAASVAVARENGPKINTVTWILIVVVAALIFGAGGFFLGRSTAPASPASSYSRYGMRNRNGGTGSGSGSGGMMGGFGARGTVTKVDGDTITIKEADGTTVTVQGSSSTPVTVTSKGKISDLKSGDTVTVIGQNDNGTISSPQSIMEGQIGLGGMRGSFSGGNGGSASNGNGSNSGSSNN</sequence>
<keyword evidence="2" id="KW-0472">Membrane</keyword>
<feature type="region of interest" description="Disordered" evidence="1">
    <location>
        <begin position="1"/>
        <end position="83"/>
    </location>
</feature>
<feature type="compositionally biased region" description="Low complexity" evidence="1">
    <location>
        <begin position="252"/>
        <end position="264"/>
    </location>
</feature>
<feature type="transmembrane region" description="Helical" evidence="2">
    <location>
        <begin position="103"/>
        <end position="124"/>
    </location>
</feature>
<protein>
    <recommendedName>
        <fullName evidence="5">DUF5666 domain-containing protein</fullName>
    </recommendedName>
</protein>
<comment type="caution">
    <text evidence="3">The sequence shown here is derived from an EMBL/GenBank/DDBJ whole genome shotgun (WGS) entry which is preliminary data.</text>
</comment>
<name>A0A5N6S8B8_9BIFI</name>
<gene>
    <name evidence="3" type="ORF">DDE84_03615</name>
</gene>
<keyword evidence="2" id="KW-1133">Transmembrane helix</keyword>
<evidence type="ECO:0000313" key="3">
    <source>
        <dbReference type="EMBL" id="KAE8129176.1"/>
    </source>
</evidence>
<organism evidence="3 4">
    <name type="scientific">Bifidobacterium tibiigranuli</name>
    <dbReference type="NCBI Taxonomy" id="2172043"/>
    <lineage>
        <taxon>Bacteria</taxon>
        <taxon>Bacillati</taxon>
        <taxon>Actinomycetota</taxon>
        <taxon>Actinomycetes</taxon>
        <taxon>Bifidobacteriales</taxon>
        <taxon>Bifidobacteriaceae</taxon>
        <taxon>Bifidobacterium</taxon>
    </lineage>
</organism>
<dbReference type="EMBL" id="QDAG01000003">
    <property type="protein sequence ID" value="KAE8129176.1"/>
    <property type="molecule type" value="Genomic_DNA"/>
</dbReference>
<keyword evidence="4" id="KW-1185">Reference proteome</keyword>
<proteinExistence type="predicted"/>
<dbReference type="AlphaFoldDB" id="A0A5N6S8B8"/>
<evidence type="ECO:0000256" key="2">
    <source>
        <dbReference type="SAM" id="Phobius"/>
    </source>
</evidence>
<feature type="region of interest" description="Disordered" evidence="1">
    <location>
        <begin position="233"/>
        <end position="264"/>
    </location>
</feature>
<feature type="compositionally biased region" description="Low complexity" evidence="1">
    <location>
        <begin position="15"/>
        <end position="52"/>
    </location>
</feature>